<dbReference type="Proteomes" id="UP000427769">
    <property type="component" value="Chromosome"/>
</dbReference>
<accession>A0A5K7Z511</accession>
<name>A0A5K7Z511_9BACT</name>
<dbReference type="GO" id="GO:0004803">
    <property type="term" value="F:transposase activity"/>
    <property type="evidence" value="ECO:0007669"/>
    <property type="project" value="InterPro"/>
</dbReference>
<evidence type="ECO:0000313" key="5">
    <source>
        <dbReference type="EMBL" id="BBO75299.1"/>
    </source>
</evidence>
<dbReference type="InterPro" id="IPR002525">
    <property type="entry name" value="Transp_IS110-like_N"/>
</dbReference>
<reference evidence="5 6" key="1">
    <citation type="submission" date="2019-11" db="EMBL/GenBank/DDBJ databases">
        <title>Comparative genomics of hydrocarbon-degrading Desulfosarcina strains.</title>
        <authorList>
            <person name="Watanabe M."/>
            <person name="Kojima H."/>
            <person name="Fukui M."/>
        </authorList>
    </citation>
    <scope>NUCLEOTIDE SEQUENCE [LARGE SCALE GENOMIC DNA]</scope>
    <source>
        <strain evidence="5 6">PP31</strain>
    </source>
</reference>
<feature type="domain" description="Transposase IS110-like N-terminal" evidence="1">
    <location>
        <begin position="5"/>
        <end position="146"/>
    </location>
</feature>
<dbReference type="KEGG" id="dwd:DSCW_04080"/>
<dbReference type="Pfam" id="PF02371">
    <property type="entry name" value="Transposase_20"/>
    <property type="match status" value="1"/>
</dbReference>
<dbReference type="KEGG" id="dwd:DSCW_27160"/>
<proteinExistence type="predicted"/>
<evidence type="ECO:0000313" key="4">
    <source>
        <dbReference type="EMBL" id="BBO72994.1"/>
    </source>
</evidence>
<dbReference type="InterPro" id="IPR047650">
    <property type="entry name" value="Transpos_IS110"/>
</dbReference>
<dbReference type="KEGG" id="dwd:DSCW_04110"/>
<dbReference type="EMBL" id="AP021875">
    <property type="protein sequence ID" value="BBO72994.1"/>
    <property type="molecule type" value="Genomic_DNA"/>
</dbReference>
<dbReference type="Pfam" id="PF01548">
    <property type="entry name" value="DEDD_Tnp_IS110"/>
    <property type="match status" value="1"/>
</dbReference>
<dbReference type="NCBIfam" id="NF033542">
    <property type="entry name" value="transpos_IS110"/>
    <property type="match status" value="1"/>
</dbReference>
<evidence type="ECO:0000259" key="1">
    <source>
        <dbReference type="Pfam" id="PF01548"/>
    </source>
</evidence>
<dbReference type="InterPro" id="IPR003346">
    <property type="entry name" value="Transposase_20"/>
</dbReference>
<dbReference type="AlphaFoldDB" id="A0A5K7Z511"/>
<dbReference type="EMBL" id="AP021875">
    <property type="protein sequence ID" value="BBO75299.1"/>
    <property type="molecule type" value="Genomic_DNA"/>
</dbReference>
<dbReference type="EMBL" id="AP021875">
    <property type="protein sequence ID" value="BBO72991.1"/>
    <property type="molecule type" value="Genomic_DNA"/>
</dbReference>
<gene>
    <name evidence="3" type="ORF">DSCW_04080</name>
    <name evidence="4" type="ORF">DSCW_04110</name>
    <name evidence="5" type="ORF">DSCW_27160</name>
</gene>
<dbReference type="GO" id="GO:0006313">
    <property type="term" value="P:DNA transposition"/>
    <property type="evidence" value="ECO:0007669"/>
    <property type="project" value="InterPro"/>
</dbReference>
<evidence type="ECO:0000313" key="6">
    <source>
        <dbReference type="Proteomes" id="UP000427769"/>
    </source>
</evidence>
<organism evidence="5 6">
    <name type="scientific">Desulfosarcina widdelii</name>
    <dbReference type="NCBI Taxonomy" id="947919"/>
    <lineage>
        <taxon>Bacteria</taxon>
        <taxon>Pseudomonadati</taxon>
        <taxon>Thermodesulfobacteriota</taxon>
        <taxon>Desulfobacteria</taxon>
        <taxon>Desulfobacterales</taxon>
        <taxon>Desulfosarcinaceae</taxon>
        <taxon>Desulfosarcina</taxon>
    </lineage>
</organism>
<feature type="domain" description="Transposase IS116/IS110/IS902 C-terminal" evidence="2">
    <location>
        <begin position="215"/>
        <end position="296"/>
    </location>
</feature>
<dbReference type="OrthoDB" id="5429596at2"/>
<keyword evidence="6" id="KW-1185">Reference proteome</keyword>
<protein>
    <submittedName>
        <fullName evidence="5">IS110 family transposase ISSto5</fullName>
    </submittedName>
</protein>
<dbReference type="RefSeq" id="WP_155302142.1">
    <property type="nucleotide sequence ID" value="NZ_AP021875.1"/>
</dbReference>
<evidence type="ECO:0000259" key="2">
    <source>
        <dbReference type="Pfam" id="PF02371"/>
    </source>
</evidence>
<dbReference type="PANTHER" id="PTHR33055:SF15">
    <property type="entry name" value="TRANSPOSASE-RELATED"/>
    <property type="match status" value="1"/>
</dbReference>
<sequence>MKTYAGIDLHSSNNYIGVINHKNERLHSRRYDNNLKTVLKVLRKYKRTLQGVVVESTYNWYWLVDGLMENNYKVHLANPAAIQQYKGLKHRDDKKDAFWLAHLLQLGILAQGYIYPKKLRSVRDMFRRRMMFVKQRTTQTLSLQSMIARNRGVEQSVSAIVRFRDDFIKQMFDCPHLVSTALHQIETIRFLGKQIEAIESEVETMVELDSAYRGLLTIPGIGRILAMTIMLEVGDIRRFEKVGHYSSYCRCVKAQSLSNGKKKGNNNRKNGNRYLAWAYVEAANHNKRSCSQARKFLERKMAEKNYTVAIKALANKLSKASYFIMRDQTTYDPALLFR</sequence>
<dbReference type="PANTHER" id="PTHR33055">
    <property type="entry name" value="TRANSPOSASE FOR INSERTION SEQUENCE ELEMENT IS1111A"/>
    <property type="match status" value="1"/>
</dbReference>
<evidence type="ECO:0000313" key="3">
    <source>
        <dbReference type="EMBL" id="BBO72991.1"/>
    </source>
</evidence>
<dbReference type="GO" id="GO:0003677">
    <property type="term" value="F:DNA binding"/>
    <property type="evidence" value="ECO:0007669"/>
    <property type="project" value="InterPro"/>
</dbReference>